<protein>
    <submittedName>
        <fullName evidence="23">5HT3A protein</fullName>
    </submittedName>
</protein>
<evidence type="ECO:0000256" key="13">
    <source>
        <dbReference type="ARBA" id="ARBA00023286"/>
    </source>
</evidence>
<dbReference type="InterPro" id="IPR018000">
    <property type="entry name" value="Neurotransmitter_ion_chnl_CS"/>
</dbReference>
<keyword evidence="6" id="KW-0770">Synapse</keyword>
<feature type="domain" description="Neurotransmitter-gated ion-channel transmembrane" evidence="22">
    <location>
        <begin position="297"/>
        <end position="356"/>
    </location>
</feature>
<accession>A0A8X8BT91</accession>
<comment type="function">
    <text evidence="19">Forms serotonin (5-hydroxytryptamine/5-HT3)-activated cation-selective channel complexes, which when activated cause fast, depolarizing responses in neurons.</text>
</comment>
<evidence type="ECO:0000256" key="6">
    <source>
        <dbReference type="ARBA" id="ARBA00023018"/>
    </source>
</evidence>
<evidence type="ECO:0000256" key="4">
    <source>
        <dbReference type="ARBA" id="ARBA00022729"/>
    </source>
</evidence>
<dbReference type="AlphaFoldDB" id="A0A8X8BT91"/>
<dbReference type="PANTHER" id="PTHR18945">
    <property type="entry name" value="NEUROTRANSMITTER GATED ION CHANNEL"/>
    <property type="match status" value="1"/>
</dbReference>
<keyword evidence="7 20" id="KW-0406">Ion transport</keyword>
<evidence type="ECO:0000313" key="23">
    <source>
        <dbReference type="EMBL" id="KAG2466079.1"/>
    </source>
</evidence>
<name>A0A8X8BT91_POLSE</name>
<evidence type="ECO:0000256" key="15">
    <source>
        <dbReference type="ARBA" id="ARBA00034104"/>
    </source>
</evidence>
<reference evidence="23 24" key="1">
    <citation type="journal article" date="2021" name="Cell">
        <title>Tracing the genetic footprints of vertebrate landing in non-teleost ray-finned fishes.</title>
        <authorList>
            <person name="Bi X."/>
            <person name="Wang K."/>
            <person name="Yang L."/>
            <person name="Pan H."/>
            <person name="Jiang H."/>
            <person name="Wei Q."/>
            <person name="Fang M."/>
            <person name="Yu H."/>
            <person name="Zhu C."/>
            <person name="Cai Y."/>
            <person name="He Y."/>
            <person name="Gan X."/>
            <person name="Zeng H."/>
            <person name="Yu D."/>
            <person name="Zhu Y."/>
            <person name="Jiang H."/>
            <person name="Qiu Q."/>
            <person name="Yang H."/>
            <person name="Zhang Y.E."/>
            <person name="Wang W."/>
            <person name="Zhu M."/>
            <person name="He S."/>
            <person name="Zhang G."/>
        </authorList>
    </citation>
    <scope>NUCLEOTIDE SEQUENCE [LARGE SCALE GENOMIC DNA]</scope>
    <source>
        <strain evidence="23">Bchr_013</strain>
    </source>
</reference>
<evidence type="ECO:0000256" key="12">
    <source>
        <dbReference type="ARBA" id="ARBA00023257"/>
    </source>
</evidence>
<dbReference type="GO" id="GO:0005230">
    <property type="term" value="F:extracellular ligand-gated monoatomic ion channel activity"/>
    <property type="evidence" value="ECO:0007669"/>
    <property type="project" value="InterPro"/>
</dbReference>
<keyword evidence="1 20" id="KW-0813">Transport</keyword>
<feature type="non-terminal residue" evidence="23">
    <location>
        <position position="1"/>
    </location>
</feature>
<evidence type="ECO:0000313" key="24">
    <source>
        <dbReference type="Proteomes" id="UP000886611"/>
    </source>
</evidence>
<evidence type="ECO:0000256" key="14">
    <source>
        <dbReference type="ARBA" id="ARBA00023303"/>
    </source>
</evidence>
<gene>
    <name evidence="23" type="primary">Htr3a_4</name>
    <name evidence="23" type="ORF">GTO96_0017113</name>
</gene>
<evidence type="ECO:0000256" key="7">
    <source>
        <dbReference type="ARBA" id="ARBA00023065"/>
    </source>
</evidence>
<dbReference type="Pfam" id="PF02932">
    <property type="entry name" value="Neur_chan_memb"/>
    <property type="match status" value="1"/>
</dbReference>
<dbReference type="PROSITE" id="PS00236">
    <property type="entry name" value="NEUROTR_ION_CHANNEL"/>
    <property type="match status" value="1"/>
</dbReference>
<evidence type="ECO:0000256" key="5">
    <source>
        <dbReference type="ARBA" id="ARBA00022989"/>
    </source>
</evidence>
<keyword evidence="9" id="KW-1015">Disulfide bond</keyword>
<keyword evidence="11" id="KW-0325">Glycoprotein</keyword>
<dbReference type="InterPro" id="IPR036734">
    <property type="entry name" value="Neur_chan_lig-bd_sf"/>
</dbReference>
<feature type="transmembrane region" description="Helical" evidence="20">
    <location>
        <begin position="292"/>
        <end position="314"/>
    </location>
</feature>
<evidence type="ECO:0000256" key="10">
    <source>
        <dbReference type="ARBA" id="ARBA00023170"/>
    </source>
</evidence>
<comment type="catalytic activity">
    <reaction evidence="17">
        <text>Na(+)(in) = Na(+)(out)</text>
        <dbReference type="Rhea" id="RHEA:34963"/>
        <dbReference type="ChEBI" id="CHEBI:29101"/>
    </reaction>
</comment>
<evidence type="ECO:0000256" key="8">
    <source>
        <dbReference type="ARBA" id="ARBA00023136"/>
    </source>
</evidence>
<evidence type="ECO:0000256" key="9">
    <source>
        <dbReference type="ARBA" id="ARBA00023157"/>
    </source>
</evidence>
<feature type="transmembrane region" description="Helical" evidence="20">
    <location>
        <begin position="326"/>
        <end position="343"/>
    </location>
</feature>
<evidence type="ECO:0000259" key="22">
    <source>
        <dbReference type="Pfam" id="PF02932"/>
    </source>
</evidence>
<evidence type="ECO:0000256" key="3">
    <source>
        <dbReference type="ARBA" id="ARBA00022692"/>
    </source>
</evidence>
<keyword evidence="3 20" id="KW-0812">Transmembrane</keyword>
<dbReference type="Pfam" id="PF02931">
    <property type="entry name" value="Neur_chan_LBD"/>
    <property type="match status" value="1"/>
</dbReference>
<keyword evidence="4" id="KW-0732">Signal</keyword>
<dbReference type="InterPro" id="IPR038050">
    <property type="entry name" value="Neuro_actylchol_rec"/>
</dbReference>
<evidence type="ECO:0000256" key="11">
    <source>
        <dbReference type="ARBA" id="ARBA00023180"/>
    </source>
</evidence>
<dbReference type="SUPFAM" id="SSF90112">
    <property type="entry name" value="Neurotransmitter-gated ion-channel transmembrane pore"/>
    <property type="match status" value="1"/>
</dbReference>
<sequence>MESRMRHITCTVRERQLRHYGHVVRFPEGDPTHRILIVGDLNGRTRPRGRLRDNWLLQLEGHLQRAELDHVSAWGVANRDPEQFRYVVDTCSAANEDLSSLLKGITRGYEKRFRPVKDWRSPVTVYLDLALHSIIDLRWQDENLVWDPPRCDDLTHFTLPAASVWTPDISLSELVGEENTEPASYISVGPAGWLQRVRQLVVVVRCNLAMFKFPFDVQRCNLTFRPNLHAAEDVRLVPESRASMPFHESPTYTSHGQWQLQSLLNYSFSEKLYNRTYSMVAFEVTMARCPTFYVIHLIVPSAFVMLIDVFGFAIPADTGERVSFKITLLFGYTVFLVLVNDLLPPFRDATPVLAYLGTRSLHRYLEAAFEKKRGNPEGESRLLGALKDLEAEVREVSGELQDLLRRSEMRRMCQELLGTLDAACFCAYLVLLALFFLALSILWGTDQ</sequence>
<comment type="similarity">
    <text evidence="20">Belongs to the ligand-gated ion channel (TC 1.A.9) family.</text>
</comment>
<keyword evidence="12" id="KW-0628">Postsynaptic cell membrane</keyword>
<evidence type="ECO:0000259" key="21">
    <source>
        <dbReference type="Pfam" id="PF02931"/>
    </source>
</evidence>
<evidence type="ECO:0000256" key="17">
    <source>
        <dbReference type="ARBA" id="ARBA00036239"/>
    </source>
</evidence>
<dbReference type="PRINTS" id="PR00252">
    <property type="entry name" value="NRIONCHANNEL"/>
</dbReference>
<organism evidence="23 24">
    <name type="scientific">Polypterus senegalus</name>
    <name type="common">Senegal bichir</name>
    <dbReference type="NCBI Taxonomy" id="55291"/>
    <lineage>
        <taxon>Eukaryota</taxon>
        <taxon>Metazoa</taxon>
        <taxon>Chordata</taxon>
        <taxon>Craniata</taxon>
        <taxon>Vertebrata</taxon>
        <taxon>Euteleostomi</taxon>
        <taxon>Actinopterygii</taxon>
        <taxon>Polypteriformes</taxon>
        <taxon>Polypteridae</taxon>
        <taxon>Polypterus</taxon>
    </lineage>
</organism>
<evidence type="ECO:0000256" key="2">
    <source>
        <dbReference type="ARBA" id="ARBA00022475"/>
    </source>
</evidence>
<evidence type="ECO:0000256" key="20">
    <source>
        <dbReference type="RuleBase" id="RU000687"/>
    </source>
</evidence>
<keyword evidence="10" id="KW-0675">Receptor</keyword>
<comment type="catalytic activity">
    <reaction evidence="18">
        <text>Ca(2+)(in) = Ca(2+)(out)</text>
        <dbReference type="Rhea" id="RHEA:29671"/>
        <dbReference type="ChEBI" id="CHEBI:29108"/>
    </reaction>
</comment>
<dbReference type="Gene3D" id="1.20.58.390">
    <property type="entry name" value="Neurotransmitter-gated ion-channel transmembrane domain"/>
    <property type="match status" value="1"/>
</dbReference>
<dbReference type="EMBL" id="JAATIS010001721">
    <property type="protein sequence ID" value="KAG2466079.1"/>
    <property type="molecule type" value="Genomic_DNA"/>
</dbReference>
<keyword evidence="8 20" id="KW-0472">Membrane</keyword>
<evidence type="ECO:0000256" key="1">
    <source>
        <dbReference type="ARBA" id="ARBA00022448"/>
    </source>
</evidence>
<keyword evidence="2" id="KW-1003">Cell membrane</keyword>
<dbReference type="InterPro" id="IPR006029">
    <property type="entry name" value="Neurotrans-gated_channel_TM"/>
</dbReference>
<feature type="non-terminal residue" evidence="23">
    <location>
        <position position="447"/>
    </location>
</feature>
<feature type="domain" description="Neurotransmitter-gated ion-channel ligand-binding" evidence="21">
    <location>
        <begin position="100"/>
        <end position="288"/>
    </location>
</feature>
<dbReference type="InterPro" id="IPR006202">
    <property type="entry name" value="Neur_chan_lig-bd"/>
</dbReference>
<dbReference type="InterPro" id="IPR036719">
    <property type="entry name" value="Neuro-gated_channel_TM_sf"/>
</dbReference>
<keyword evidence="14 20" id="KW-0407">Ion channel</keyword>
<comment type="caution">
    <text evidence="23">The sequence shown here is derived from an EMBL/GenBank/DDBJ whole genome shotgun (WGS) entry which is preliminary data.</text>
</comment>
<dbReference type="Proteomes" id="UP000886611">
    <property type="component" value="Unassembled WGS sequence"/>
</dbReference>
<dbReference type="GO" id="GO:0045211">
    <property type="term" value="C:postsynaptic membrane"/>
    <property type="evidence" value="ECO:0007669"/>
    <property type="project" value="UniProtKB-SubCell"/>
</dbReference>
<keyword evidence="24" id="KW-1185">Reference proteome</keyword>
<comment type="subcellular location">
    <subcellularLocation>
        <location evidence="15">Postsynaptic cell membrane</location>
        <topology evidence="15">Multi-pass membrane protein</topology>
    </subcellularLocation>
</comment>
<comment type="catalytic activity">
    <reaction evidence="16">
        <text>K(+)(in) = K(+)(out)</text>
        <dbReference type="Rhea" id="RHEA:29463"/>
        <dbReference type="ChEBI" id="CHEBI:29103"/>
    </reaction>
</comment>
<dbReference type="SUPFAM" id="SSF63712">
    <property type="entry name" value="Nicotinic receptor ligand binding domain-like"/>
    <property type="match status" value="1"/>
</dbReference>
<dbReference type="GO" id="GO:0004888">
    <property type="term" value="F:transmembrane signaling receptor activity"/>
    <property type="evidence" value="ECO:0007669"/>
    <property type="project" value="InterPro"/>
</dbReference>
<proteinExistence type="inferred from homology"/>
<dbReference type="InterPro" id="IPR006201">
    <property type="entry name" value="Neur_channel"/>
</dbReference>
<keyword evidence="5 20" id="KW-1133">Transmembrane helix</keyword>
<evidence type="ECO:0000256" key="18">
    <source>
        <dbReference type="ARBA" id="ARBA00036634"/>
    </source>
</evidence>
<dbReference type="FunFam" id="2.70.170.10:FF:000017">
    <property type="entry name" value="5-hydroxytryptamine receptor 3A"/>
    <property type="match status" value="1"/>
</dbReference>
<keyword evidence="13" id="KW-1071">Ligand-gated ion channel</keyword>
<comment type="caution">
    <text evidence="20">Lacks conserved residue(s) required for the propagation of feature annotation.</text>
</comment>
<feature type="transmembrane region" description="Helical" evidence="20">
    <location>
        <begin position="416"/>
        <end position="443"/>
    </location>
</feature>
<evidence type="ECO:0000256" key="19">
    <source>
        <dbReference type="ARBA" id="ARBA00037540"/>
    </source>
</evidence>
<dbReference type="Gene3D" id="2.70.170.10">
    <property type="entry name" value="Neurotransmitter-gated ion-channel ligand-binding domain"/>
    <property type="match status" value="1"/>
</dbReference>
<evidence type="ECO:0000256" key="16">
    <source>
        <dbReference type="ARBA" id="ARBA00034430"/>
    </source>
</evidence>